<evidence type="ECO:0000313" key="2">
    <source>
        <dbReference type="EMBL" id="PVD21523.1"/>
    </source>
</evidence>
<name>A0A2T7NK30_POMCA</name>
<dbReference type="EMBL" id="PZQS01000011">
    <property type="protein sequence ID" value="PVD21523.1"/>
    <property type="molecule type" value="Genomic_DNA"/>
</dbReference>
<proteinExistence type="predicted"/>
<evidence type="ECO:0000256" key="1">
    <source>
        <dbReference type="SAM" id="MobiDB-lite"/>
    </source>
</evidence>
<protein>
    <submittedName>
        <fullName evidence="2">Uncharacterized protein</fullName>
    </submittedName>
</protein>
<sequence>MHVTFLLSLDDDGDDDDVNKPDCSVGSAQRLPSNGLVEELTTKPTPSLQTYREACEGTCSARWEWST</sequence>
<dbReference type="Proteomes" id="UP000245119">
    <property type="component" value="Linkage Group LG11"/>
</dbReference>
<evidence type="ECO:0000313" key="3">
    <source>
        <dbReference type="Proteomes" id="UP000245119"/>
    </source>
</evidence>
<accession>A0A2T7NK30</accession>
<comment type="caution">
    <text evidence="2">The sequence shown here is derived from an EMBL/GenBank/DDBJ whole genome shotgun (WGS) entry which is preliminary data.</text>
</comment>
<gene>
    <name evidence="2" type="ORF">C0Q70_17321</name>
</gene>
<feature type="region of interest" description="Disordered" evidence="1">
    <location>
        <begin position="1"/>
        <end position="31"/>
    </location>
</feature>
<reference evidence="2 3" key="1">
    <citation type="submission" date="2018-04" db="EMBL/GenBank/DDBJ databases">
        <title>The genome of golden apple snail Pomacea canaliculata provides insight into stress tolerance and invasive adaptation.</title>
        <authorList>
            <person name="Liu C."/>
            <person name="Liu B."/>
            <person name="Ren Y."/>
            <person name="Zhang Y."/>
            <person name="Wang H."/>
            <person name="Li S."/>
            <person name="Jiang F."/>
            <person name="Yin L."/>
            <person name="Zhang G."/>
            <person name="Qian W."/>
            <person name="Fan W."/>
        </authorList>
    </citation>
    <scope>NUCLEOTIDE SEQUENCE [LARGE SCALE GENOMIC DNA]</scope>
    <source>
        <strain evidence="2">SZHN2017</strain>
        <tissue evidence="2">Muscle</tissue>
    </source>
</reference>
<organism evidence="2 3">
    <name type="scientific">Pomacea canaliculata</name>
    <name type="common">Golden apple snail</name>
    <dbReference type="NCBI Taxonomy" id="400727"/>
    <lineage>
        <taxon>Eukaryota</taxon>
        <taxon>Metazoa</taxon>
        <taxon>Spiralia</taxon>
        <taxon>Lophotrochozoa</taxon>
        <taxon>Mollusca</taxon>
        <taxon>Gastropoda</taxon>
        <taxon>Caenogastropoda</taxon>
        <taxon>Architaenioglossa</taxon>
        <taxon>Ampullarioidea</taxon>
        <taxon>Ampullariidae</taxon>
        <taxon>Pomacea</taxon>
    </lineage>
</organism>
<keyword evidence="3" id="KW-1185">Reference proteome</keyword>
<dbReference type="AlphaFoldDB" id="A0A2T7NK30"/>